<feature type="binding site" evidence="9">
    <location>
        <begin position="134"/>
        <end position="140"/>
    </location>
    <ligand>
        <name>ATP</name>
        <dbReference type="ChEBI" id="CHEBI:30616"/>
    </ligand>
</feature>
<dbReference type="SUPFAM" id="SSF53623">
    <property type="entry name" value="MurD-like peptide ligases, catalytic domain"/>
    <property type="match status" value="1"/>
</dbReference>
<dbReference type="InterPro" id="IPR005762">
    <property type="entry name" value="MurD"/>
</dbReference>
<comment type="subcellular location">
    <subcellularLocation>
        <location evidence="1 9 10">Cytoplasm</location>
    </subcellularLocation>
</comment>
<evidence type="ECO:0000313" key="14">
    <source>
        <dbReference type="EMBL" id="MBA8847250.1"/>
    </source>
</evidence>
<keyword evidence="3 9" id="KW-0963">Cytoplasm</keyword>
<dbReference type="Proteomes" id="UP000585905">
    <property type="component" value="Unassembled WGS sequence"/>
</dbReference>
<dbReference type="Gene3D" id="3.40.1190.10">
    <property type="entry name" value="Mur-like, catalytic domain"/>
    <property type="match status" value="1"/>
</dbReference>
<dbReference type="InterPro" id="IPR013221">
    <property type="entry name" value="Mur_ligase_cen"/>
</dbReference>
<evidence type="ECO:0000256" key="5">
    <source>
        <dbReference type="ARBA" id="ARBA00022618"/>
    </source>
</evidence>
<protein>
    <recommendedName>
        <fullName evidence="9 10">UDP-N-acetylmuramoylalanine--D-glutamate ligase</fullName>
        <ecNumber evidence="9 10">6.3.2.9</ecNumber>
    </recommendedName>
    <alternativeName>
        <fullName evidence="9">D-glutamic acid-adding enzyme</fullName>
    </alternativeName>
    <alternativeName>
        <fullName evidence="9">UDP-N-acetylmuramoyl-L-alanyl-D-glutamate synthetase</fullName>
    </alternativeName>
</protein>
<evidence type="ECO:0000256" key="10">
    <source>
        <dbReference type="RuleBase" id="RU003664"/>
    </source>
</evidence>
<evidence type="ECO:0000256" key="7">
    <source>
        <dbReference type="ARBA" id="ARBA00022840"/>
    </source>
</evidence>
<dbReference type="InterPro" id="IPR004101">
    <property type="entry name" value="Mur_ligase_C"/>
</dbReference>
<dbReference type="NCBIfam" id="TIGR01087">
    <property type="entry name" value="murD"/>
    <property type="match status" value="1"/>
</dbReference>
<organism evidence="14 15">
    <name type="scientific">Microcella alkalica</name>
    <dbReference type="NCBI Taxonomy" id="355930"/>
    <lineage>
        <taxon>Bacteria</taxon>
        <taxon>Bacillati</taxon>
        <taxon>Actinomycetota</taxon>
        <taxon>Actinomycetes</taxon>
        <taxon>Micrococcales</taxon>
        <taxon>Microbacteriaceae</taxon>
        <taxon>Microcella</taxon>
    </lineage>
</organism>
<accession>A0A839E621</accession>
<dbReference type="Gene3D" id="3.90.190.20">
    <property type="entry name" value="Mur ligase, C-terminal domain"/>
    <property type="match status" value="1"/>
</dbReference>
<comment type="caution">
    <text evidence="14">The sequence shown here is derived from an EMBL/GenBank/DDBJ whole genome shotgun (WGS) entry which is preliminary data.</text>
</comment>
<dbReference type="GO" id="GO:0008764">
    <property type="term" value="F:UDP-N-acetylmuramoylalanine-D-glutamate ligase activity"/>
    <property type="evidence" value="ECO:0007669"/>
    <property type="project" value="UniProtKB-UniRule"/>
</dbReference>
<dbReference type="CDD" id="cd00636">
    <property type="entry name" value="TroA-like"/>
    <property type="match status" value="1"/>
</dbReference>
<dbReference type="Pfam" id="PF08245">
    <property type="entry name" value="Mur_ligase_M"/>
    <property type="match status" value="1"/>
</dbReference>
<keyword evidence="4 9" id="KW-0436">Ligase</keyword>
<sequence length="494" mass="52381">MDRLDELNSWNADWSGLRVVVLGLGVTGFAAADTLAELGADVTVVARNPDAEPARILPVIGVELIEIDGRDEDALPQLAALEPELVIVSPGFRPDNAILRWAAEQGIALWGDIELAWRVRDKVAPAAQWVLITGTNGKTTTTQLTATMLQEAGIRAAPCGNIGIPVLDAVRDPAGFDVLVVELSSFQLHQLPSEGPGALSPIASACLNLAEDHYDWHGSAEAYRDAKAKVYANTLLACVYNRADQATVRMVEEADVVDGARAIGFGTDSPGPSDVGVVDDILVDRAFLDDRHRSALELGTLADVRLAGLATPHGLANALAAAALARAAGAPPLAVRDGLRAFRVDHHRTEIVRDEGGIMWVDDSKATNPHAANSALSAFRSVVWIVGGLLKGVEIDALVETHRERLRAAIVIGVDRAAVVAAFRRHAPGLPVFEVDADDTEQVMQVAVRLAAAAAHDGDTVLLAPAAASMDQFADYADRGRRFQAAVREHHGPS</sequence>
<dbReference type="HAMAP" id="MF_00639">
    <property type="entry name" value="MurD"/>
    <property type="match status" value="1"/>
</dbReference>
<dbReference type="GO" id="GO:0051301">
    <property type="term" value="P:cell division"/>
    <property type="evidence" value="ECO:0007669"/>
    <property type="project" value="UniProtKB-KW"/>
</dbReference>
<comment type="function">
    <text evidence="9 10">Cell wall formation. Catalyzes the addition of glutamate to the nucleotide precursor UDP-N-acetylmuramoyl-L-alanine (UMA).</text>
</comment>
<dbReference type="UniPathway" id="UPA00219"/>
<dbReference type="EC" id="6.3.2.9" evidence="9 10"/>
<keyword evidence="15" id="KW-1185">Reference proteome</keyword>
<gene>
    <name evidence="9" type="primary">murD</name>
    <name evidence="14" type="ORF">FHX53_000814</name>
</gene>
<dbReference type="PANTHER" id="PTHR43692">
    <property type="entry name" value="UDP-N-ACETYLMURAMOYLALANINE--D-GLUTAMATE LIGASE"/>
    <property type="match status" value="1"/>
</dbReference>
<feature type="domain" description="Mur ligase C-terminal" evidence="12">
    <location>
        <begin position="347"/>
        <end position="466"/>
    </location>
</feature>
<evidence type="ECO:0000259" key="13">
    <source>
        <dbReference type="Pfam" id="PF08245"/>
    </source>
</evidence>
<dbReference type="InterPro" id="IPR003148">
    <property type="entry name" value="RCK_N"/>
</dbReference>
<dbReference type="Pfam" id="PF02254">
    <property type="entry name" value="TrkA_N"/>
    <property type="match status" value="1"/>
</dbReference>
<evidence type="ECO:0000259" key="12">
    <source>
        <dbReference type="Pfam" id="PF02875"/>
    </source>
</evidence>
<comment type="pathway">
    <text evidence="2 9 10">Cell wall biogenesis; peptidoglycan biosynthesis.</text>
</comment>
<dbReference type="PANTHER" id="PTHR43692:SF1">
    <property type="entry name" value="UDP-N-ACETYLMURAMOYLALANINE--D-GLUTAMATE LIGASE"/>
    <property type="match status" value="1"/>
</dbReference>
<keyword evidence="8 9" id="KW-0131">Cell cycle</keyword>
<dbReference type="GO" id="GO:0006813">
    <property type="term" value="P:potassium ion transport"/>
    <property type="evidence" value="ECO:0007669"/>
    <property type="project" value="InterPro"/>
</dbReference>
<dbReference type="GO" id="GO:0005737">
    <property type="term" value="C:cytoplasm"/>
    <property type="evidence" value="ECO:0007669"/>
    <property type="project" value="UniProtKB-SubCell"/>
</dbReference>
<keyword evidence="6 9" id="KW-0547">Nucleotide-binding</keyword>
<dbReference type="GO" id="GO:0071555">
    <property type="term" value="P:cell wall organization"/>
    <property type="evidence" value="ECO:0007669"/>
    <property type="project" value="UniProtKB-KW"/>
</dbReference>
<reference evidence="14 15" key="1">
    <citation type="submission" date="2020-07" db="EMBL/GenBank/DDBJ databases">
        <title>Sequencing the genomes of 1000 actinobacteria strains.</title>
        <authorList>
            <person name="Klenk H.-P."/>
        </authorList>
    </citation>
    <scope>NUCLEOTIDE SEQUENCE [LARGE SCALE GENOMIC DNA]</scope>
    <source>
        <strain evidence="14 15">DSM 19663</strain>
    </source>
</reference>
<name>A0A839E621_9MICO</name>
<keyword evidence="9 10" id="KW-0961">Cell wall biogenesis/degradation</keyword>
<evidence type="ECO:0000256" key="2">
    <source>
        <dbReference type="ARBA" id="ARBA00004752"/>
    </source>
</evidence>
<evidence type="ECO:0000256" key="9">
    <source>
        <dbReference type="HAMAP-Rule" id="MF_00639"/>
    </source>
</evidence>
<dbReference type="EMBL" id="JACGWX010000001">
    <property type="protein sequence ID" value="MBA8847250.1"/>
    <property type="molecule type" value="Genomic_DNA"/>
</dbReference>
<proteinExistence type="inferred from homology"/>
<keyword evidence="9 10" id="KW-0133">Cell shape</keyword>
<comment type="similarity">
    <text evidence="9">Belongs to the MurCDEF family.</text>
</comment>
<keyword evidence="7 9" id="KW-0067">ATP-binding</keyword>
<dbReference type="GO" id="GO:0008360">
    <property type="term" value="P:regulation of cell shape"/>
    <property type="evidence" value="ECO:0007669"/>
    <property type="project" value="UniProtKB-KW"/>
</dbReference>
<evidence type="ECO:0000259" key="11">
    <source>
        <dbReference type="Pfam" id="PF02254"/>
    </source>
</evidence>
<evidence type="ECO:0000256" key="6">
    <source>
        <dbReference type="ARBA" id="ARBA00022741"/>
    </source>
</evidence>
<dbReference type="SUPFAM" id="SSF51984">
    <property type="entry name" value="MurCD N-terminal domain"/>
    <property type="match status" value="1"/>
</dbReference>
<dbReference type="PROSITE" id="PS01011">
    <property type="entry name" value="FOLYLPOLYGLU_SYNT_1"/>
    <property type="match status" value="1"/>
</dbReference>
<dbReference type="Gene3D" id="3.40.50.720">
    <property type="entry name" value="NAD(P)-binding Rossmann-like Domain"/>
    <property type="match status" value="1"/>
</dbReference>
<evidence type="ECO:0000256" key="3">
    <source>
        <dbReference type="ARBA" id="ARBA00022490"/>
    </source>
</evidence>
<evidence type="ECO:0000256" key="1">
    <source>
        <dbReference type="ARBA" id="ARBA00004496"/>
    </source>
</evidence>
<evidence type="ECO:0000256" key="8">
    <source>
        <dbReference type="ARBA" id="ARBA00023306"/>
    </source>
</evidence>
<evidence type="ECO:0000313" key="15">
    <source>
        <dbReference type="Proteomes" id="UP000585905"/>
    </source>
</evidence>
<comment type="catalytic activity">
    <reaction evidence="9 10">
        <text>UDP-N-acetyl-alpha-D-muramoyl-L-alanine + D-glutamate + ATP = UDP-N-acetyl-alpha-D-muramoyl-L-alanyl-D-glutamate + ADP + phosphate + H(+)</text>
        <dbReference type="Rhea" id="RHEA:16429"/>
        <dbReference type="ChEBI" id="CHEBI:15378"/>
        <dbReference type="ChEBI" id="CHEBI:29986"/>
        <dbReference type="ChEBI" id="CHEBI:30616"/>
        <dbReference type="ChEBI" id="CHEBI:43474"/>
        <dbReference type="ChEBI" id="CHEBI:83898"/>
        <dbReference type="ChEBI" id="CHEBI:83900"/>
        <dbReference type="ChEBI" id="CHEBI:456216"/>
        <dbReference type="EC" id="6.3.2.9"/>
    </reaction>
</comment>
<keyword evidence="9 10" id="KW-0573">Peptidoglycan synthesis</keyword>
<dbReference type="GO" id="GO:0009252">
    <property type="term" value="P:peptidoglycan biosynthetic process"/>
    <property type="evidence" value="ECO:0007669"/>
    <property type="project" value="UniProtKB-UniRule"/>
</dbReference>
<dbReference type="InterPro" id="IPR036565">
    <property type="entry name" value="Mur-like_cat_sf"/>
</dbReference>
<feature type="domain" description="Mur ligase central" evidence="13">
    <location>
        <begin position="132"/>
        <end position="325"/>
    </location>
</feature>
<dbReference type="Pfam" id="PF02875">
    <property type="entry name" value="Mur_ligase_C"/>
    <property type="match status" value="1"/>
</dbReference>
<dbReference type="InterPro" id="IPR036615">
    <property type="entry name" value="Mur_ligase_C_dom_sf"/>
</dbReference>
<evidence type="ECO:0000256" key="4">
    <source>
        <dbReference type="ARBA" id="ARBA00022598"/>
    </source>
</evidence>
<dbReference type="GO" id="GO:0004326">
    <property type="term" value="F:tetrahydrofolylpolyglutamate synthase activity"/>
    <property type="evidence" value="ECO:0007669"/>
    <property type="project" value="InterPro"/>
</dbReference>
<dbReference type="GO" id="GO:0005524">
    <property type="term" value="F:ATP binding"/>
    <property type="evidence" value="ECO:0007669"/>
    <property type="project" value="UniProtKB-UniRule"/>
</dbReference>
<dbReference type="AlphaFoldDB" id="A0A839E621"/>
<dbReference type="InterPro" id="IPR018109">
    <property type="entry name" value="Folylpolyglutamate_synth_CS"/>
</dbReference>
<keyword evidence="5 9" id="KW-0132">Cell division</keyword>
<dbReference type="SUPFAM" id="SSF53244">
    <property type="entry name" value="MurD-like peptide ligases, peptide-binding domain"/>
    <property type="match status" value="1"/>
</dbReference>
<feature type="domain" description="RCK N-terminal" evidence="11">
    <location>
        <begin position="19"/>
        <end position="89"/>
    </location>
</feature>